<organism evidence="1 2">
    <name type="scientific">Pseudolactococcus piscium</name>
    <dbReference type="NCBI Taxonomy" id="1364"/>
    <lineage>
        <taxon>Bacteria</taxon>
        <taxon>Bacillati</taxon>
        <taxon>Bacillota</taxon>
        <taxon>Bacilli</taxon>
        <taxon>Lactobacillales</taxon>
        <taxon>Streptococcaceae</taxon>
        <taxon>Pseudolactococcus</taxon>
    </lineage>
</organism>
<dbReference type="Proteomes" id="UP000218282">
    <property type="component" value="Unassembled WGS sequence"/>
</dbReference>
<dbReference type="AlphaFoldDB" id="A0A2A5RVC1"/>
<protein>
    <submittedName>
        <fullName evidence="1">Uncharacterized protein</fullName>
    </submittedName>
</protein>
<reference evidence="1 2" key="1">
    <citation type="submission" date="2014-12" db="EMBL/GenBank/DDBJ databases">
        <title>Draft genome sequences of 10 type strains of Lactococcus.</title>
        <authorList>
            <person name="Sun Z."/>
            <person name="Zhong Z."/>
            <person name="Liu W."/>
            <person name="Zhang W."/>
            <person name="Zhang H."/>
        </authorList>
    </citation>
    <scope>NUCLEOTIDE SEQUENCE [LARGE SCALE GENOMIC DNA]</scope>
    <source>
        <strain evidence="1 2">DSM 6634</strain>
    </source>
</reference>
<dbReference type="EMBL" id="JXJW01000020">
    <property type="protein sequence ID" value="PCS05176.1"/>
    <property type="molecule type" value="Genomic_DNA"/>
</dbReference>
<name>A0A2A5RVC1_9LACT</name>
<sequence>MNNTIIFSDTTLNYLVSNKEDASFLKLISGESAFEVERALQILKEYLDK</sequence>
<gene>
    <name evidence="1" type="ORF">RU86_GL001151</name>
</gene>
<comment type="caution">
    <text evidence="1">The sequence shown here is derived from an EMBL/GenBank/DDBJ whole genome shotgun (WGS) entry which is preliminary data.</text>
</comment>
<keyword evidence="2" id="KW-1185">Reference proteome</keyword>
<dbReference type="RefSeq" id="WP_179296266.1">
    <property type="nucleotide sequence ID" value="NZ_JXJW01000020.1"/>
</dbReference>
<proteinExistence type="predicted"/>
<evidence type="ECO:0000313" key="2">
    <source>
        <dbReference type="Proteomes" id="UP000218282"/>
    </source>
</evidence>
<evidence type="ECO:0000313" key="1">
    <source>
        <dbReference type="EMBL" id="PCS05176.1"/>
    </source>
</evidence>
<accession>A0A2A5RVC1</accession>